<dbReference type="Proteomes" id="UP001597102">
    <property type="component" value="Unassembled WGS sequence"/>
</dbReference>
<dbReference type="EMBL" id="JBHTJO010000001">
    <property type="protein sequence ID" value="MFD0987913.1"/>
    <property type="molecule type" value="Genomic_DNA"/>
</dbReference>
<dbReference type="SUPFAM" id="SSF51569">
    <property type="entry name" value="Aldolase"/>
    <property type="match status" value="1"/>
</dbReference>
<dbReference type="InterPro" id="IPR001585">
    <property type="entry name" value="TAL/FSA"/>
</dbReference>
<organism evidence="12 13">
    <name type="scientific">Methyloligella solikamskensis</name>
    <dbReference type="NCBI Taxonomy" id="1177756"/>
    <lineage>
        <taxon>Bacteria</taxon>
        <taxon>Pseudomonadati</taxon>
        <taxon>Pseudomonadota</taxon>
        <taxon>Alphaproteobacteria</taxon>
        <taxon>Hyphomicrobiales</taxon>
        <taxon>Hyphomicrobiaceae</taxon>
        <taxon>Methyloligella</taxon>
    </lineage>
</organism>
<evidence type="ECO:0000256" key="2">
    <source>
        <dbReference type="ARBA" id="ARBA00004496"/>
    </source>
</evidence>
<sequence>MKQDVASTNPLLKAKELGQSIWLDYIRRGMIEDGALARLIEEDGLGGITSNPVIFEKAISHSEDYQSAIDELRSQSADVAALYDALVLKDIADAADLFRPAFDKSNGWEGYVSHEVSPLLALETEGTVEEARRLWARLDRPNVFIKVPGTQPGLKAIEMLTAEGINVNVTLLFSVERYEAVADAYMSGLEQRFDKGKPVSGIASVASFFLSRIDAMVDPQLDEIGSDEAKALKGKTAESLAKLAYQSYRRMIESDRWQRLAKEGAAPQRLLWASTQPKDPAYPDTKYVDPLIGPDTVSTLPVETLDAYRDHGDPATRLEDDLDAARALPDKLKQLGIDIDEVSAKLEEEGIDKFVKPFDALMQALEAKLKG</sequence>
<dbReference type="NCBIfam" id="NF002881">
    <property type="entry name" value="PRK03343.1"/>
    <property type="match status" value="1"/>
</dbReference>
<dbReference type="PANTHER" id="PTHR10683:SF31">
    <property type="entry name" value="TRANSALDOLASE"/>
    <property type="match status" value="1"/>
</dbReference>
<feature type="active site" description="Schiff-base intermediate with substrate" evidence="11">
    <location>
        <position position="146"/>
    </location>
</feature>
<gene>
    <name evidence="11 12" type="primary">tal</name>
    <name evidence="12" type="ORF">ACFQ2F_12475</name>
</gene>
<reference evidence="13" key="1">
    <citation type="journal article" date="2019" name="Int. J. Syst. Evol. Microbiol.">
        <title>The Global Catalogue of Microorganisms (GCM) 10K type strain sequencing project: providing services to taxonomists for standard genome sequencing and annotation.</title>
        <authorList>
            <consortium name="The Broad Institute Genomics Platform"/>
            <consortium name="The Broad Institute Genome Sequencing Center for Infectious Disease"/>
            <person name="Wu L."/>
            <person name="Ma J."/>
        </authorList>
    </citation>
    <scope>NUCLEOTIDE SEQUENCE [LARGE SCALE GENOMIC DNA]</scope>
    <source>
        <strain evidence="13">CCUG 61697</strain>
    </source>
</reference>
<keyword evidence="7 11" id="KW-0808">Transferase</keyword>
<dbReference type="Pfam" id="PF00923">
    <property type="entry name" value="TAL_FSA"/>
    <property type="match status" value="1"/>
</dbReference>
<keyword evidence="9 11" id="KW-0704">Schiff base</keyword>
<dbReference type="InterPro" id="IPR004732">
    <property type="entry name" value="Transaldolase_2"/>
</dbReference>
<dbReference type="PROSITE" id="PS00958">
    <property type="entry name" value="TRANSALDOLASE_2"/>
    <property type="match status" value="1"/>
</dbReference>
<dbReference type="PIRSF" id="PIRSF036915">
    <property type="entry name" value="Trnald_Bac_Plnt"/>
    <property type="match status" value="1"/>
</dbReference>
<comment type="function">
    <text evidence="1 11">Transaldolase is important for the balance of metabolites in the pentose-phosphate pathway.</text>
</comment>
<dbReference type="EC" id="2.2.1.2" evidence="5 11"/>
<evidence type="ECO:0000256" key="6">
    <source>
        <dbReference type="ARBA" id="ARBA00022490"/>
    </source>
</evidence>
<name>A0ABW3JC57_9HYPH</name>
<dbReference type="HAMAP" id="MF_00493">
    <property type="entry name" value="Transaldolase_2"/>
    <property type="match status" value="1"/>
</dbReference>
<dbReference type="CDD" id="cd00955">
    <property type="entry name" value="Transaldolase_like"/>
    <property type="match status" value="1"/>
</dbReference>
<dbReference type="Gene3D" id="3.20.20.70">
    <property type="entry name" value="Aldolase class I"/>
    <property type="match status" value="1"/>
</dbReference>
<evidence type="ECO:0000256" key="3">
    <source>
        <dbReference type="ARBA" id="ARBA00004857"/>
    </source>
</evidence>
<dbReference type="NCBIfam" id="TIGR00876">
    <property type="entry name" value="tal_mycobact"/>
    <property type="match status" value="1"/>
</dbReference>
<dbReference type="GO" id="GO:0004801">
    <property type="term" value="F:transaldolase activity"/>
    <property type="evidence" value="ECO:0007669"/>
    <property type="project" value="UniProtKB-EC"/>
</dbReference>
<evidence type="ECO:0000256" key="9">
    <source>
        <dbReference type="ARBA" id="ARBA00023270"/>
    </source>
</evidence>
<evidence type="ECO:0000313" key="12">
    <source>
        <dbReference type="EMBL" id="MFD0987913.1"/>
    </source>
</evidence>
<comment type="similarity">
    <text evidence="4 11">Belongs to the transaldolase family. Type 2 subfamily.</text>
</comment>
<evidence type="ECO:0000313" key="13">
    <source>
        <dbReference type="Proteomes" id="UP001597102"/>
    </source>
</evidence>
<evidence type="ECO:0000256" key="10">
    <source>
        <dbReference type="ARBA" id="ARBA00048810"/>
    </source>
</evidence>
<dbReference type="PANTHER" id="PTHR10683">
    <property type="entry name" value="TRANSALDOLASE"/>
    <property type="match status" value="1"/>
</dbReference>
<dbReference type="RefSeq" id="WP_379090336.1">
    <property type="nucleotide sequence ID" value="NZ_JBHTJO010000001.1"/>
</dbReference>
<proteinExistence type="inferred from homology"/>
<evidence type="ECO:0000256" key="11">
    <source>
        <dbReference type="HAMAP-Rule" id="MF_00493"/>
    </source>
</evidence>
<comment type="subcellular location">
    <subcellularLocation>
        <location evidence="2 11">Cytoplasm</location>
    </subcellularLocation>
</comment>
<keyword evidence="6 11" id="KW-0963">Cytoplasm</keyword>
<evidence type="ECO:0000256" key="5">
    <source>
        <dbReference type="ARBA" id="ARBA00013151"/>
    </source>
</evidence>
<keyword evidence="8 11" id="KW-0570">Pentose shunt</keyword>
<comment type="caution">
    <text evidence="12">The sequence shown here is derived from an EMBL/GenBank/DDBJ whole genome shotgun (WGS) entry which is preliminary data.</text>
</comment>
<comment type="catalytic activity">
    <reaction evidence="10 11">
        <text>D-sedoheptulose 7-phosphate + D-glyceraldehyde 3-phosphate = D-erythrose 4-phosphate + beta-D-fructose 6-phosphate</text>
        <dbReference type="Rhea" id="RHEA:17053"/>
        <dbReference type="ChEBI" id="CHEBI:16897"/>
        <dbReference type="ChEBI" id="CHEBI:57483"/>
        <dbReference type="ChEBI" id="CHEBI:57634"/>
        <dbReference type="ChEBI" id="CHEBI:59776"/>
        <dbReference type="EC" id="2.2.1.2"/>
    </reaction>
</comment>
<evidence type="ECO:0000256" key="7">
    <source>
        <dbReference type="ARBA" id="ARBA00022679"/>
    </source>
</evidence>
<accession>A0ABW3JC57</accession>
<evidence type="ECO:0000256" key="8">
    <source>
        <dbReference type="ARBA" id="ARBA00023126"/>
    </source>
</evidence>
<evidence type="ECO:0000256" key="4">
    <source>
        <dbReference type="ARBA" id="ARBA00008426"/>
    </source>
</evidence>
<evidence type="ECO:0000256" key="1">
    <source>
        <dbReference type="ARBA" id="ARBA00003518"/>
    </source>
</evidence>
<dbReference type="InterPro" id="IPR013785">
    <property type="entry name" value="Aldolase_TIM"/>
</dbReference>
<comment type="pathway">
    <text evidence="3 11">Carbohydrate degradation; pentose phosphate pathway; D-glyceraldehyde 3-phosphate and beta-D-fructose 6-phosphate from D-ribose 5-phosphate and D-xylulose 5-phosphate (non-oxidative stage): step 2/3.</text>
</comment>
<dbReference type="InterPro" id="IPR018225">
    <property type="entry name" value="Transaldolase_AS"/>
</dbReference>
<protein>
    <recommendedName>
        <fullName evidence="5 11">Transaldolase</fullName>
        <ecNumber evidence="5 11">2.2.1.2</ecNumber>
    </recommendedName>
</protein>
<keyword evidence="13" id="KW-1185">Reference proteome</keyword>